<feature type="non-terminal residue" evidence="8">
    <location>
        <position position="1"/>
    </location>
</feature>
<keyword evidence="4 6" id="KW-1133">Transmembrane helix</keyword>
<evidence type="ECO:0000256" key="3">
    <source>
        <dbReference type="ARBA" id="ARBA00022692"/>
    </source>
</evidence>
<sequence>FYVFDTGLIQPGSVVEYEQLFAAPQKNLETFREELESLIGPEQELDDIRDARPEVRSSLVRAERFLVLSALVSVLLGAIAVAMAARRFLARHLDNVALMKCVGARHKDVMFLILSQLLFISITAGVLGSALGFLSQYGLTMLVSDLIEARLPGPTLNGWIVGPVTALIITIGFALPPLYQLKSVPAARVLRRDLGPVPLNLSVVYGFPLVVVCLMLYWIFEDFKLTAYLLGGAVLTFGMLYGAGQLLVSSLRRFSVRVGFEWRYGIANVVRRGRESSIQIVAFGVGLMALILLTVVRIQLMEEWQATIPENAPNQFLINIQPNERTLISHILADHLIDTADFTPLVRARISHVNTVPISEFEAKDERARNELEDEINLTWATDLSFDNEILRGEWWSTTDPLPQVSLEEGLFNEIGLDLGDELTFAIAGEYVKTKITSVRRVQWDSFRPNFFFVANPGVLDIFPHTYITSFYAAPSQRGAMLDLVTATPGVSVIDIDAVIDQVRRGVDRAALAVQYVFLFTFVAGLVVLAAAIHSTRDSRIYEGALLRTLGAKRWVILKGVAVEFIFIGAISGILGSAGAGLIGFFLASEFFELKYNPGFMLVLVGFASGALLVGVTGTLAAHLVTRKTPVSSLRRTY</sequence>
<feature type="transmembrane region" description="Helical" evidence="6">
    <location>
        <begin position="199"/>
        <end position="220"/>
    </location>
</feature>
<keyword evidence="2" id="KW-1003">Cell membrane</keyword>
<dbReference type="Pfam" id="PF02687">
    <property type="entry name" value="FtsX"/>
    <property type="match status" value="2"/>
</dbReference>
<dbReference type="AlphaFoldDB" id="A0A382A266"/>
<feature type="transmembrane region" description="Helical" evidence="6">
    <location>
        <begin position="109"/>
        <end position="139"/>
    </location>
</feature>
<keyword evidence="3 6" id="KW-0812">Transmembrane</keyword>
<evidence type="ECO:0000256" key="4">
    <source>
        <dbReference type="ARBA" id="ARBA00022989"/>
    </source>
</evidence>
<gene>
    <name evidence="8" type="ORF">METZ01_LOCUS148333</name>
</gene>
<organism evidence="8">
    <name type="scientific">marine metagenome</name>
    <dbReference type="NCBI Taxonomy" id="408172"/>
    <lineage>
        <taxon>unclassified sequences</taxon>
        <taxon>metagenomes</taxon>
        <taxon>ecological metagenomes</taxon>
    </lineage>
</organism>
<dbReference type="PANTHER" id="PTHR30287:SF1">
    <property type="entry name" value="INNER MEMBRANE PROTEIN"/>
    <property type="match status" value="1"/>
</dbReference>
<evidence type="ECO:0000256" key="5">
    <source>
        <dbReference type="ARBA" id="ARBA00023136"/>
    </source>
</evidence>
<evidence type="ECO:0000256" key="1">
    <source>
        <dbReference type="ARBA" id="ARBA00004651"/>
    </source>
</evidence>
<feature type="transmembrane region" description="Helical" evidence="6">
    <location>
        <begin position="226"/>
        <end position="248"/>
    </location>
</feature>
<feature type="transmembrane region" description="Helical" evidence="6">
    <location>
        <begin position="280"/>
        <end position="300"/>
    </location>
</feature>
<feature type="transmembrane region" description="Helical" evidence="6">
    <location>
        <begin position="159"/>
        <end position="179"/>
    </location>
</feature>
<dbReference type="PANTHER" id="PTHR30287">
    <property type="entry name" value="MEMBRANE COMPONENT OF PREDICTED ABC SUPERFAMILY METABOLITE UPTAKE TRANSPORTER"/>
    <property type="match status" value="1"/>
</dbReference>
<proteinExistence type="predicted"/>
<feature type="domain" description="ABC3 transporter permease C-terminal" evidence="7">
    <location>
        <begin position="518"/>
        <end position="630"/>
    </location>
</feature>
<name>A0A382A266_9ZZZZ</name>
<keyword evidence="5 6" id="KW-0472">Membrane</keyword>
<accession>A0A382A266</accession>
<feature type="transmembrane region" description="Helical" evidence="6">
    <location>
        <begin position="555"/>
        <end position="588"/>
    </location>
</feature>
<dbReference type="InterPro" id="IPR003838">
    <property type="entry name" value="ABC3_permease_C"/>
</dbReference>
<comment type="subcellular location">
    <subcellularLocation>
        <location evidence="1">Cell membrane</location>
        <topology evidence="1">Multi-pass membrane protein</topology>
    </subcellularLocation>
</comment>
<evidence type="ECO:0000313" key="8">
    <source>
        <dbReference type="EMBL" id="SVA95479.1"/>
    </source>
</evidence>
<feature type="domain" description="ABC3 transporter permease C-terminal" evidence="7">
    <location>
        <begin position="69"/>
        <end position="183"/>
    </location>
</feature>
<protein>
    <recommendedName>
        <fullName evidence="7">ABC3 transporter permease C-terminal domain-containing protein</fullName>
    </recommendedName>
</protein>
<dbReference type="GO" id="GO:0005886">
    <property type="term" value="C:plasma membrane"/>
    <property type="evidence" value="ECO:0007669"/>
    <property type="project" value="UniProtKB-SubCell"/>
</dbReference>
<evidence type="ECO:0000256" key="6">
    <source>
        <dbReference type="SAM" id="Phobius"/>
    </source>
</evidence>
<evidence type="ECO:0000259" key="7">
    <source>
        <dbReference type="Pfam" id="PF02687"/>
    </source>
</evidence>
<feature type="transmembrane region" description="Helical" evidence="6">
    <location>
        <begin position="600"/>
        <end position="626"/>
    </location>
</feature>
<feature type="transmembrane region" description="Helical" evidence="6">
    <location>
        <begin position="513"/>
        <end position="534"/>
    </location>
</feature>
<feature type="transmembrane region" description="Helical" evidence="6">
    <location>
        <begin position="65"/>
        <end position="89"/>
    </location>
</feature>
<dbReference type="InterPro" id="IPR038766">
    <property type="entry name" value="Membrane_comp_ABC_pdt"/>
</dbReference>
<evidence type="ECO:0000256" key="2">
    <source>
        <dbReference type="ARBA" id="ARBA00022475"/>
    </source>
</evidence>
<reference evidence="8" key="1">
    <citation type="submission" date="2018-05" db="EMBL/GenBank/DDBJ databases">
        <authorList>
            <person name="Lanie J.A."/>
            <person name="Ng W.-L."/>
            <person name="Kazmierczak K.M."/>
            <person name="Andrzejewski T.M."/>
            <person name="Davidsen T.M."/>
            <person name="Wayne K.J."/>
            <person name="Tettelin H."/>
            <person name="Glass J.I."/>
            <person name="Rusch D."/>
            <person name="Podicherti R."/>
            <person name="Tsui H.-C.T."/>
            <person name="Winkler M.E."/>
        </authorList>
    </citation>
    <scope>NUCLEOTIDE SEQUENCE</scope>
</reference>
<dbReference type="EMBL" id="UINC01023567">
    <property type="protein sequence ID" value="SVA95479.1"/>
    <property type="molecule type" value="Genomic_DNA"/>
</dbReference>